<gene>
    <name evidence="3" type="ORF">ACFFK0_02140</name>
</gene>
<evidence type="ECO:0000256" key="2">
    <source>
        <dbReference type="SAM" id="Phobius"/>
    </source>
</evidence>
<feature type="transmembrane region" description="Helical" evidence="2">
    <location>
        <begin position="69"/>
        <end position="91"/>
    </location>
</feature>
<feature type="compositionally biased region" description="Polar residues" evidence="1">
    <location>
        <begin position="1"/>
        <end position="14"/>
    </location>
</feature>
<dbReference type="EMBL" id="JBHLWN010000014">
    <property type="protein sequence ID" value="MFC0211258.1"/>
    <property type="molecule type" value="Genomic_DNA"/>
</dbReference>
<organism evidence="3 4">
    <name type="scientific">Paenibacillus chartarius</name>
    <dbReference type="NCBI Taxonomy" id="747481"/>
    <lineage>
        <taxon>Bacteria</taxon>
        <taxon>Bacillati</taxon>
        <taxon>Bacillota</taxon>
        <taxon>Bacilli</taxon>
        <taxon>Bacillales</taxon>
        <taxon>Paenibacillaceae</taxon>
        <taxon>Paenibacillus</taxon>
    </lineage>
</organism>
<dbReference type="SUPFAM" id="SSF48317">
    <property type="entry name" value="Acid phosphatase/Vanadium-dependent haloperoxidase"/>
    <property type="match status" value="1"/>
</dbReference>
<sequence>MSPIPNTSNGTASVRSLPKQPGPSSRRRAVFAMLWMLIFPLLNTIYVQLNNDDRGVHSLLTDLDKALPFIPAFIVPYLLWYGFLFGGLALLAYRDLPLYGKTIAALAVTLLTCYVIYFGYQTTVPRPPVLGEDVFARLVRFMQVNDAPYNCFPSIHAASSYLLLRAYSESKATIGPAIRTAVTTFALLIIASTFFLKQHVFMDAVGAVIVVELARIAVRTSVNLSRGEHKLYGARNDPARR</sequence>
<reference evidence="3 4" key="1">
    <citation type="submission" date="2024-09" db="EMBL/GenBank/DDBJ databases">
        <authorList>
            <person name="Sun Q."/>
            <person name="Mori K."/>
        </authorList>
    </citation>
    <scope>NUCLEOTIDE SEQUENCE [LARGE SCALE GENOMIC DNA]</scope>
    <source>
        <strain evidence="3 4">CCM 7759</strain>
    </source>
</reference>
<feature type="transmembrane region" description="Helical" evidence="2">
    <location>
        <begin position="29"/>
        <end position="49"/>
    </location>
</feature>
<feature type="region of interest" description="Disordered" evidence="1">
    <location>
        <begin position="1"/>
        <end position="24"/>
    </location>
</feature>
<keyword evidence="4" id="KW-1185">Reference proteome</keyword>
<evidence type="ECO:0000313" key="4">
    <source>
        <dbReference type="Proteomes" id="UP001589776"/>
    </source>
</evidence>
<comment type="caution">
    <text evidence="3">The sequence shown here is derived from an EMBL/GenBank/DDBJ whole genome shotgun (WGS) entry which is preliminary data.</text>
</comment>
<evidence type="ECO:0000256" key="1">
    <source>
        <dbReference type="SAM" id="MobiDB-lite"/>
    </source>
</evidence>
<protein>
    <submittedName>
        <fullName evidence="3">Inositol phosphorylceramide synthase</fullName>
    </submittedName>
</protein>
<accession>A0ABV6DF32</accession>
<keyword evidence="2" id="KW-0472">Membrane</keyword>
<proteinExistence type="predicted"/>
<keyword evidence="2" id="KW-0812">Transmembrane</keyword>
<name>A0ABV6DF32_9BACL</name>
<dbReference type="InterPro" id="IPR036938">
    <property type="entry name" value="PAP2/HPO_sf"/>
</dbReference>
<keyword evidence="2" id="KW-1133">Transmembrane helix</keyword>
<dbReference type="RefSeq" id="WP_377468198.1">
    <property type="nucleotide sequence ID" value="NZ_JBHLWN010000014.1"/>
</dbReference>
<feature type="transmembrane region" description="Helical" evidence="2">
    <location>
        <begin position="103"/>
        <end position="120"/>
    </location>
</feature>
<evidence type="ECO:0000313" key="3">
    <source>
        <dbReference type="EMBL" id="MFC0211258.1"/>
    </source>
</evidence>
<dbReference type="Proteomes" id="UP001589776">
    <property type="component" value="Unassembled WGS sequence"/>
</dbReference>
<feature type="transmembrane region" description="Helical" evidence="2">
    <location>
        <begin position="176"/>
        <end position="195"/>
    </location>
</feature>